<proteinExistence type="inferred from homology"/>
<evidence type="ECO:0000313" key="7">
    <source>
        <dbReference type="EMBL" id="MFD1529510.1"/>
    </source>
</evidence>
<gene>
    <name evidence="7" type="ORF">ACFSCY_08650</name>
</gene>
<evidence type="ECO:0000256" key="3">
    <source>
        <dbReference type="ARBA" id="ARBA00022630"/>
    </source>
</evidence>
<reference evidence="8" key="1">
    <citation type="journal article" date="2019" name="Int. J. Syst. Evol. Microbiol.">
        <title>The Global Catalogue of Microorganisms (GCM) 10K type strain sequencing project: providing services to taxonomists for standard genome sequencing and annotation.</title>
        <authorList>
            <consortium name="The Broad Institute Genomics Platform"/>
            <consortium name="The Broad Institute Genome Sequencing Center for Infectious Disease"/>
            <person name="Wu L."/>
            <person name="Ma J."/>
        </authorList>
    </citation>
    <scope>NUCLEOTIDE SEQUENCE [LARGE SCALE GENOMIC DNA]</scope>
    <source>
        <strain evidence="8">JCM 12165</strain>
    </source>
</reference>
<keyword evidence="4" id="KW-0274">FAD</keyword>
<dbReference type="EC" id="1.6.5.-" evidence="7"/>
<comment type="cofactor">
    <cofactor evidence="1">
        <name>FAD</name>
        <dbReference type="ChEBI" id="CHEBI:57692"/>
    </cofactor>
</comment>
<dbReference type="Pfam" id="PF07992">
    <property type="entry name" value="Pyr_redox_2"/>
    <property type="match status" value="1"/>
</dbReference>
<evidence type="ECO:0000256" key="5">
    <source>
        <dbReference type="ARBA" id="ARBA00023002"/>
    </source>
</evidence>
<dbReference type="PRINTS" id="PR00368">
    <property type="entry name" value="FADPNR"/>
</dbReference>
<evidence type="ECO:0000256" key="1">
    <source>
        <dbReference type="ARBA" id="ARBA00001974"/>
    </source>
</evidence>
<dbReference type="Gene3D" id="3.50.50.100">
    <property type="match status" value="1"/>
</dbReference>
<keyword evidence="3" id="KW-0285">Flavoprotein</keyword>
<sequence length="256" mass="26929">MPVAHLDGARELRKRVGDVASDGGSLTVVGGGLSGIETATELAESHPALRVRLLTGAEPGAALSTRAREHLRRVFDRLGVDVRTGAAVAEVRPDAVVLAGGETVASDLTAWATGFSAPQLAADAGIATDQSGRVLVDGTHRSVSHQDVYAVGDSALGRTPRGDVLRMSCATGLPTAQYVADAVAARLAGHEPRKLRFRYFIQCISLGRRDGLIQLVDADDHPHPTVLTGRAAARTKESVVRSALWTTRHPGPYGLR</sequence>
<dbReference type="InterPro" id="IPR036188">
    <property type="entry name" value="FAD/NAD-bd_sf"/>
</dbReference>
<dbReference type="InterPro" id="IPR023753">
    <property type="entry name" value="FAD/NAD-binding_dom"/>
</dbReference>
<comment type="similarity">
    <text evidence="2">Belongs to the NADH dehydrogenase family.</text>
</comment>
<dbReference type="PANTHER" id="PTHR42913:SF3">
    <property type="entry name" value="64 KDA MITOCHONDRIAL NADH DEHYDROGENASE (EUROFUNG)"/>
    <property type="match status" value="1"/>
</dbReference>
<dbReference type="PANTHER" id="PTHR42913">
    <property type="entry name" value="APOPTOSIS-INDUCING FACTOR 1"/>
    <property type="match status" value="1"/>
</dbReference>
<name>A0ABW4FFR4_9PSEU</name>
<dbReference type="EMBL" id="JBHUCP010000005">
    <property type="protein sequence ID" value="MFD1529510.1"/>
    <property type="molecule type" value="Genomic_DNA"/>
</dbReference>
<comment type="caution">
    <text evidence="7">The sequence shown here is derived from an EMBL/GenBank/DDBJ whole genome shotgun (WGS) entry which is preliminary data.</text>
</comment>
<dbReference type="InterPro" id="IPR051169">
    <property type="entry name" value="NADH-Q_oxidoreductase"/>
</dbReference>
<evidence type="ECO:0000259" key="6">
    <source>
        <dbReference type="Pfam" id="PF07992"/>
    </source>
</evidence>
<evidence type="ECO:0000256" key="4">
    <source>
        <dbReference type="ARBA" id="ARBA00022827"/>
    </source>
</evidence>
<protein>
    <submittedName>
        <fullName evidence="7">NAD(P)/FAD-dependent oxidoreductase</fullName>
        <ecNumber evidence="7">1.6.5.-</ecNumber>
    </submittedName>
</protein>
<dbReference type="GO" id="GO:0016491">
    <property type="term" value="F:oxidoreductase activity"/>
    <property type="evidence" value="ECO:0007669"/>
    <property type="project" value="UniProtKB-KW"/>
</dbReference>
<dbReference type="Proteomes" id="UP001597145">
    <property type="component" value="Unassembled WGS sequence"/>
</dbReference>
<organism evidence="7 8">
    <name type="scientific">Pseudonocardia aurantiaca</name>
    <dbReference type="NCBI Taxonomy" id="75290"/>
    <lineage>
        <taxon>Bacteria</taxon>
        <taxon>Bacillati</taxon>
        <taxon>Actinomycetota</taxon>
        <taxon>Actinomycetes</taxon>
        <taxon>Pseudonocardiales</taxon>
        <taxon>Pseudonocardiaceae</taxon>
        <taxon>Pseudonocardia</taxon>
    </lineage>
</organism>
<dbReference type="RefSeq" id="WP_379659692.1">
    <property type="nucleotide sequence ID" value="NZ_JBHUCP010000005.1"/>
</dbReference>
<keyword evidence="8" id="KW-1185">Reference proteome</keyword>
<feature type="domain" description="FAD/NAD(P)-binding" evidence="6">
    <location>
        <begin position="10"/>
        <end position="159"/>
    </location>
</feature>
<keyword evidence="5 7" id="KW-0560">Oxidoreductase</keyword>
<evidence type="ECO:0000256" key="2">
    <source>
        <dbReference type="ARBA" id="ARBA00005272"/>
    </source>
</evidence>
<accession>A0ABW4FFR4</accession>
<evidence type="ECO:0000313" key="8">
    <source>
        <dbReference type="Proteomes" id="UP001597145"/>
    </source>
</evidence>
<dbReference type="SUPFAM" id="SSF51905">
    <property type="entry name" value="FAD/NAD(P)-binding domain"/>
    <property type="match status" value="1"/>
</dbReference>